<dbReference type="GO" id="GO:0090313">
    <property type="term" value="P:regulation of protein targeting to membrane"/>
    <property type="evidence" value="ECO:0007669"/>
    <property type="project" value="TreeGrafter"/>
</dbReference>
<dbReference type="Pfam" id="PF05359">
    <property type="entry name" value="DUF748"/>
    <property type="match status" value="1"/>
</dbReference>
<protein>
    <submittedName>
        <fullName evidence="2">AsmA family protein</fullName>
    </submittedName>
</protein>
<dbReference type="PANTHER" id="PTHR30441:SF4">
    <property type="entry name" value="PROTEIN ASMA"/>
    <property type="match status" value="1"/>
</dbReference>
<dbReference type="GO" id="GO:0005886">
    <property type="term" value="C:plasma membrane"/>
    <property type="evidence" value="ECO:0007669"/>
    <property type="project" value="TreeGrafter"/>
</dbReference>
<organism evidence="2">
    <name type="scientific">Telmatobacter sp. DSM 110680</name>
    <dbReference type="NCBI Taxonomy" id="3036704"/>
    <lineage>
        <taxon>Bacteria</taxon>
        <taxon>Pseudomonadati</taxon>
        <taxon>Acidobacteriota</taxon>
        <taxon>Terriglobia</taxon>
        <taxon>Terriglobales</taxon>
        <taxon>Acidobacteriaceae</taxon>
        <taxon>Telmatobacter</taxon>
    </lineage>
</organism>
<name>A0AAU7DG33_9BACT</name>
<feature type="region of interest" description="Disordered" evidence="1">
    <location>
        <begin position="127"/>
        <end position="148"/>
    </location>
</feature>
<dbReference type="InterPro" id="IPR008023">
    <property type="entry name" value="DUF748"/>
</dbReference>
<dbReference type="EMBL" id="CP121196">
    <property type="protein sequence ID" value="XBH16112.1"/>
    <property type="molecule type" value="Genomic_DNA"/>
</dbReference>
<dbReference type="RefSeq" id="WP_348261343.1">
    <property type="nucleotide sequence ID" value="NZ_CP121196.1"/>
</dbReference>
<sequence>MRKRILVIAGSVVGILVLIALILPFVINANRFKPELESQLSNALGRPTTIGSIELALFSGGVRVDDFVISDDPAFSHSPFVTAKRVNVGVDLVPLIFSKKLEVKSFTLTEPQVSLIRSQAGDWNFSTLGNSSASPQSTAGKSSATSNSSVPAISVDKLTVSNGVVNLGTLSTPGKIHTYQNVELEASNLSYTSQFPFILTLKTPGNGSLKLDGKAGPINVTNTILTPLSAKLNIEKLDLALTGFVDPAAGIAGIVDLDGDLTSDGASAKLNGSLNGQKLKFTAGGSPATVPILIDYATTYYLKNGMGNLTKGDIHVGKALAQLSGEYNTSEAETTLQMQLHGQGMSVPDLEGALPAAGITLPSGASLQTGSLDLNLAINGSVDKLVITGPVNLSNAKLAGFDLKSKLGALSSFTALGKGGSNSDTVIQSLHADLRQDPGGTHAANLKLVVESIGTIAGDANMTASQQLDCKMTANLTGALGVVAAPVALLGKGKSGGGIPFSITGTASNPIFRPDLGSEVGNLAKGLGGLGSTTGKGVASSAKGILGGVLGKKKSN</sequence>
<reference evidence="2" key="1">
    <citation type="submission" date="2023-03" db="EMBL/GenBank/DDBJ databases">
        <title>Edaphobacter sp.</title>
        <authorList>
            <person name="Huber K.J."/>
            <person name="Papendorf J."/>
            <person name="Pilke C."/>
            <person name="Bunk B."/>
            <person name="Sproeer C."/>
            <person name="Pester M."/>
        </authorList>
    </citation>
    <scope>NUCLEOTIDE SEQUENCE</scope>
    <source>
        <strain evidence="2">DSM 110680</strain>
    </source>
</reference>
<dbReference type="InterPro" id="IPR052894">
    <property type="entry name" value="AsmA-related"/>
</dbReference>
<gene>
    <name evidence="2" type="ORF">P8935_16235</name>
</gene>
<accession>A0AAU7DG33</accession>
<dbReference type="PANTHER" id="PTHR30441">
    <property type="entry name" value="DUF748 DOMAIN-CONTAINING PROTEIN"/>
    <property type="match status" value="1"/>
</dbReference>
<evidence type="ECO:0000256" key="1">
    <source>
        <dbReference type="SAM" id="MobiDB-lite"/>
    </source>
</evidence>
<dbReference type="AlphaFoldDB" id="A0AAU7DG33"/>
<evidence type="ECO:0000313" key="2">
    <source>
        <dbReference type="EMBL" id="XBH16112.1"/>
    </source>
</evidence>
<proteinExistence type="predicted"/>